<feature type="transmembrane region" description="Helical" evidence="6">
    <location>
        <begin position="123"/>
        <end position="142"/>
    </location>
</feature>
<evidence type="ECO:0000256" key="1">
    <source>
        <dbReference type="ARBA" id="ARBA00004141"/>
    </source>
</evidence>
<protein>
    <submittedName>
        <fullName evidence="7">TerC family protein</fullName>
    </submittedName>
</protein>
<evidence type="ECO:0000256" key="3">
    <source>
        <dbReference type="ARBA" id="ARBA00022692"/>
    </source>
</evidence>
<dbReference type="RefSeq" id="WP_137143042.1">
    <property type="nucleotide sequence ID" value="NZ_CP032348.1"/>
</dbReference>
<organism evidence="7 8">
    <name type="scientific">Azospirillum brasilense</name>
    <dbReference type="NCBI Taxonomy" id="192"/>
    <lineage>
        <taxon>Bacteria</taxon>
        <taxon>Pseudomonadati</taxon>
        <taxon>Pseudomonadota</taxon>
        <taxon>Alphaproteobacteria</taxon>
        <taxon>Rhodospirillales</taxon>
        <taxon>Azospirillaceae</taxon>
        <taxon>Azospirillum</taxon>
    </lineage>
</organism>
<name>A0A4D8R7A9_AZOBR</name>
<evidence type="ECO:0000256" key="4">
    <source>
        <dbReference type="ARBA" id="ARBA00022989"/>
    </source>
</evidence>
<evidence type="ECO:0000256" key="5">
    <source>
        <dbReference type="ARBA" id="ARBA00023136"/>
    </source>
</evidence>
<feature type="transmembrane region" description="Helical" evidence="6">
    <location>
        <begin position="12"/>
        <end position="34"/>
    </location>
</feature>
<dbReference type="Pfam" id="PF03741">
    <property type="entry name" value="TerC"/>
    <property type="match status" value="1"/>
</dbReference>
<sequence>MMTAELWPQLVAFGQVVAIDLVLAGDNAIVVGMAAAAVPAEQRRRVILWGISAAIVLRIIFALMTTQLLAIIGLTLAGGVLLLWVCWKMFRELRSQGADEVTPEEALEAPDVLPATASFSSNAAVAAAGTVSVGAAVWQIVVADVSMSLDNVLAVAGAAKEHPTVLVLGLLLSVALMGAAANVIARVLHKHRWIGWIGLAIITYVALDMVWRGSNEVLAHTAWLG</sequence>
<dbReference type="EMBL" id="CP032348">
    <property type="protein sequence ID" value="QCO19155.1"/>
    <property type="molecule type" value="Genomic_DNA"/>
</dbReference>
<feature type="transmembrane region" description="Helical" evidence="6">
    <location>
        <begin position="162"/>
        <end position="181"/>
    </location>
</feature>
<feature type="transmembrane region" description="Helical" evidence="6">
    <location>
        <begin position="46"/>
        <end position="63"/>
    </location>
</feature>
<dbReference type="GO" id="GO:0016020">
    <property type="term" value="C:membrane"/>
    <property type="evidence" value="ECO:0007669"/>
    <property type="project" value="UniProtKB-SubCell"/>
</dbReference>
<proteinExistence type="inferred from homology"/>
<reference evidence="7 8" key="1">
    <citation type="submission" date="2018-09" db="EMBL/GenBank/DDBJ databases">
        <title>Whole genome based analysis of evolution and adaptive divergence in Indian and Brazilian strains of Azospirillum brasilense.</title>
        <authorList>
            <person name="Singh C."/>
            <person name="Tripathi A.K."/>
        </authorList>
    </citation>
    <scope>NUCLEOTIDE SEQUENCE [LARGE SCALE GENOMIC DNA]</scope>
    <source>
        <strain evidence="7 8">MTCC4039</strain>
        <plasmid evidence="7 8">p4</plasmid>
    </source>
</reference>
<keyword evidence="7" id="KW-0614">Plasmid</keyword>
<comment type="similarity">
    <text evidence="2">Belongs to the TerC family.</text>
</comment>
<dbReference type="NCBIfam" id="TIGR03717">
    <property type="entry name" value="R_switched_YjbE"/>
    <property type="match status" value="1"/>
</dbReference>
<dbReference type="AlphaFoldDB" id="A0A4D8R7A9"/>
<evidence type="ECO:0000313" key="8">
    <source>
        <dbReference type="Proteomes" id="UP000298693"/>
    </source>
</evidence>
<evidence type="ECO:0000256" key="6">
    <source>
        <dbReference type="SAM" id="Phobius"/>
    </source>
</evidence>
<geneLocation type="plasmid" evidence="7">
    <name>p4</name>
</geneLocation>
<gene>
    <name evidence="7" type="ORF">D3869_28395</name>
</gene>
<evidence type="ECO:0000313" key="7">
    <source>
        <dbReference type="EMBL" id="QCO19155.1"/>
    </source>
</evidence>
<feature type="transmembrane region" description="Helical" evidence="6">
    <location>
        <begin position="69"/>
        <end position="87"/>
    </location>
</feature>
<evidence type="ECO:0000256" key="2">
    <source>
        <dbReference type="ARBA" id="ARBA00007511"/>
    </source>
</evidence>
<keyword evidence="4 6" id="KW-1133">Transmembrane helix</keyword>
<keyword evidence="3 6" id="KW-0812">Transmembrane</keyword>
<dbReference type="PANTHER" id="PTHR30238:SF4">
    <property type="entry name" value="SLL1022 PROTEIN"/>
    <property type="match status" value="1"/>
</dbReference>
<dbReference type="PANTHER" id="PTHR30238">
    <property type="entry name" value="MEMBRANE BOUND PREDICTED REDOX MODULATOR"/>
    <property type="match status" value="1"/>
</dbReference>
<comment type="subcellular location">
    <subcellularLocation>
        <location evidence="1">Membrane</location>
        <topology evidence="1">Multi-pass membrane protein</topology>
    </subcellularLocation>
</comment>
<accession>A0A4D8R7A9</accession>
<dbReference type="Proteomes" id="UP000298693">
    <property type="component" value="Plasmid p4"/>
</dbReference>
<dbReference type="InterPro" id="IPR005496">
    <property type="entry name" value="Integral_membrane_TerC"/>
</dbReference>
<feature type="transmembrane region" description="Helical" evidence="6">
    <location>
        <begin position="193"/>
        <end position="211"/>
    </location>
</feature>
<keyword evidence="5 6" id="KW-0472">Membrane</keyword>
<dbReference type="InterPro" id="IPR022301">
    <property type="entry name" value="Integral_membrane_YjbE"/>
</dbReference>